<keyword evidence="1" id="KW-0812">Transmembrane</keyword>
<accession>A0A811KIB4</accession>
<dbReference type="Proteomes" id="UP000614601">
    <property type="component" value="Unassembled WGS sequence"/>
</dbReference>
<keyword evidence="1" id="KW-1133">Transmembrane helix</keyword>
<reference evidence="2" key="1">
    <citation type="submission" date="2020-09" db="EMBL/GenBank/DDBJ databases">
        <authorList>
            <person name="Kikuchi T."/>
        </authorList>
    </citation>
    <scope>NUCLEOTIDE SEQUENCE</scope>
    <source>
        <strain evidence="2">SH1</strain>
    </source>
</reference>
<proteinExistence type="predicted"/>
<dbReference type="Proteomes" id="UP000783686">
    <property type="component" value="Unassembled WGS sequence"/>
</dbReference>
<dbReference type="EMBL" id="CAJFCW020000003">
    <property type="protein sequence ID" value="CAG9103570.1"/>
    <property type="molecule type" value="Genomic_DNA"/>
</dbReference>
<name>A0A811KIB4_9BILA</name>
<sequence length="270" mass="30678">MIETQDYEKTEALLPDIVDFTHLFDNFDLPTTITQCEDIRPCDSPNIIGEGLVLNSMVSPIKKQSKMSNNVIDLPSKDTANTQKMCCVSKTTLLPQLQKNDWFVTIKTERFMMLIYYESISHCISLDFLCPPLFIPFRFITAAFAALSTILRCLSFALYYLFQDQTHWLSNLDRTQKVGTTFKMKEGSDPQHEIQLLMSGRHHSGDGRVGPHSGRQRSQNVYANYEHFPLFARECDSINSNLNPGTQDRSCLGLSTTSAESSRIVSYCCE</sequence>
<keyword evidence="1" id="KW-0472">Membrane</keyword>
<dbReference type="AlphaFoldDB" id="A0A811KIB4"/>
<gene>
    <name evidence="2" type="ORF">BOKJ2_LOCUS5918</name>
</gene>
<comment type="caution">
    <text evidence="2">The sequence shown here is derived from an EMBL/GenBank/DDBJ whole genome shotgun (WGS) entry which is preliminary data.</text>
</comment>
<feature type="transmembrane region" description="Helical" evidence="1">
    <location>
        <begin position="114"/>
        <end position="134"/>
    </location>
</feature>
<organism evidence="2 3">
    <name type="scientific">Bursaphelenchus okinawaensis</name>
    <dbReference type="NCBI Taxonomy" id="465554"/>
    <lineage>
        <taxon>Eukaryota</taxon>
        <taxon>Metazoa</taxon>
        <taxon>Ecdysozoa</taxon>
        <taxon>Nematoda</taxon>
        <taxon>Chromadorea</taxon>
        <taxon>Rhabditida</taxon>
        <taxon>Tylenchina</taxon>
        <taxon>Tylenchomorpha</taxon>
        <taxon>Aphelenchoidea</taxon>
        <taxon>Aphelenchoididae</taxon>
        <taxon>Bursaphelenchus</taxon>
    </lineage>
</organism>
<evidence type="ECO:0000313" key="2">
    <source>
        <dbReference type="EMBL" id="CAD5215088.1"/>
    </source>
</evidence>
<evidence type="ECO:0000313" key="3">
    <source>
        <dbReference type="Proteomes" id="UP000614601"/>
    </source>
</evidence>
<keyword evidence="3" id="KW-1185">Reference proteome</keyword>
<dbReference type="EMBL" id="CAJFDH010000003">
    <property type="protein sequence ID" value="CAD5215088.1"/>
    <property type="molecule type" value="Genomic_DNA"/>
</dbReference>
<protein>
    <submittedName>
        <fullName evidence="2">Uncharacterized protein</fullName>
    </submittedName>
</protein>
<evidence type="ECO:0000256" key="1">
    <source>
        <dbReference type="SAM" id="Phobius"/>
    </source>
</evidence>
<feature type="transmembrane region" description="Helical" evidence="1">
    <location>
        <begin position="140"/>
        <end position="162"/>
    </location>
</feature>